<name>A0A4Q2M8C7_9MICO</name>
<evidence type="ECO:0000313" key="5">
    <source>
        <dbReference type="Proteomes" id="UP000581087"/>
    </source>
</evidence>
<keyword evidence="4" id="KW-1185">Reference proteome</keyword>
<dbReference type="Proteomes" id="UP000292686">
    <property type="component" value="Unassembled WGS sequence"/>
</dbReference>
<organism evidence="3 4">
    <name type="scientific">Agromyces atrinae</name>
    <dbReference type="NCBI Taxonomy" id="592376"/>
    <lineage>
        <taxon>Bacteria</taxon>
        <taxon>Bacillati</taxon>
        <taxon>Actinomycetota</taxon>
        <taxon>Actinomycetes</taxon>
        <taxon>Micrococcales</taxon>
        <taxon>Microbacteriaceae</taxon>
        <taxon>Agromyces</taxon>
    </lineage>
</organism>
<evidence type="ECO:0000313" key="2">
    <source>
        <dbReference type="EMBL" id="NYD65779.1"/>
    </source>
</evidence>
<reference evidence="2 5" key="2">
    <citation type="submission" date="2020-07" db="EMBL/GenBank/DDBJ databases">
        <title>Sequencing the genomes of 1000 actinobacteria strains.</title>
        <authorList>
            <person name="Klenk H.-P."/>
        </authorList>
    </citation>
    <scope>NUCLEOTIDE SEQUENCE [LARGE SCALE GENOMIC DNA]</scope>
    <source>
        <strain evidence="2 5">DSM 23870</strain>
    </source>
</reference>
<dbReference type="RefSeq" id="WP_129174774.1">
    <property type="nucleotide sequence ID" value="NZ_JACCBI010000001.1"/>
</dbReference>
<evidence type="ECO:0000256" key="1">
    <source>
        <dbReference type="SAM" id="Phobius"/>
    </source>
</evidence>
<feature type="transmembrane region" description="Helical" evidence="1">
    <location>
        <begin position="189"/>
        <end position="214"/>
    </location>
</feature>
<dbReference type="Proteomes" id="UP000581087">
    <property type="component" value="Unassembled WGS sequence"/>
</dbReference>
<accession>A0A4Q2M8C7</accession>
<protein>
    <submittedName>
        <fullName evidence="3">Uncharacterized protein</fullName>
    </submittedName>
</protein>
<dbReference type="EMBL" id="SDPM01000005">
    <property type="protein sequence ID" value="RXZ86132.1"/>
    <property type="molecule type" value="Genomic_DNA"/>
</dbReference>
<evidence type="ECO:0000313" key="4">
    <source>
        <dbReference type="Proteomes" id="UP000292686"/>
    </source>
</evidence>
<keyword evidence="1" id="KW-1133">Transmembrane helix</keyword>
<comment type="caution">
    <text evidence="3">The sequence shown here is derived from an EMBL/GenBank/DDBJ whole genome shotgun (WGS) entry which is preliminary data.</text>
</comment>
<dbReference type="AlphaFoldDB" id="A0A4Q2M8C7"/>
<reference evidence="3 4" key="1">
    <citation type="submission" date="2019-01" db="EMBL/GenBank/DDBJ databases">
        <title>Agromyces.</title>
        <authorList>
            <person name="Li J."/>
        </authorList>
    </citation>
    <scope>NUCLEOTIDE SEQUENCE [LARGE SCALE GENOMIC DNA]</scope>
    <source>
        <strain evidence="3 4">DSM 23870</strain>
    </source>
</reference>
<keyword evidence="1" id="KW-0812">Transmembrane</keyword>
<gene>
    <name evidence="2" type="ORF">BJ972_000298</name>
    <name evidence="3" type="ORF">ESP50_10160</name>
</gene>
<sequence length="411" mass="43674">MIRLLFVAVLGALLASLTAALLSGDDGWTSMILPCAIALSVLLPVVLIAKTMSGLRLTRSPDPSALARAEAEGRLALARILRIRRTGTEINDQPVCDIDLVVAPSSGAAFEVRVRRIVDILEIPRLQPGNVVVVALDGQAPSNVALVLDPPPAWAERAREDDDIRRVSPSSVFEAPAARSSIRRIPAPFYAVALALGVILALIPAYPTIAALIAGETTLDDVRYESSYEGRSEREQSERLAEEAAANMFAGDNAQKALDVLAAEIGGTQVDSLTFWGTRLSATAPSAPGATTYDDISLDRGEVTNRTATSIQPDPADVAGKLFDLSALDPSMMPGLIAQAKELTGLEGDPLSEQWVYVSVRYVAGTDTRVPMFWIPIDDDYYDGDVYFTFDGAVVSMDGGAPGSAAFEASE</sequence>
<evidence type="ECO:0000313" key="3">
    <source>
        <dbReference type="EMBL" id="RXZ86132.1"/>
    </source>
</evidence>
<keyword evidence="1" id="KW-0472">Membrane</keyword>
<feature type="transmembrane region" description="Helical" evidence="1">
    <location>
        <begin position="30"/>
        <end position="49"/>
    </location>
</feature>
<dbReference type="OrthoDB" id="4965912at2"/>
<dbReference type="EMBL" id="JACCBI010000001">
    <property type="protein sequence ID" value="NYD65779.1"/>
    <property type="molecule type" value="Genomic_DNA"/>
</dbReference>
<proteinExistence type="predicted"/>